<dbReference type="Gene3D" id="1.10.8.710">
    <property type="match status" value="1"/>
</dbReference>
<dbReference type="GO" id="GO:0030286">
    <property type="term" value="C:dynein complex"/>
    <property type="evidence" value="ECO:0007669"/>
    <property type="project" value="UniProtKB-KW"/>
</dbReference>
<feature type="domain" description="Dynein heavy chain AAA lid" evidence="25">
    <location>
        <begin position="4114"/>
        <end position="4250"/>
    </location>
</feature>
<feature type="compositionally biased region" description="Acidic residues" evidence="15">
    <location>
        <begin position="34"/>
        <end position="43"/>
    </location>
</feature>
<evidence type="ECO:0000259" key="18">
    <source>
        <dbReference type="Pfam" id="PF08393"/>
    </source>
</evidence>
<dbReference type="PANTHER" id="PTHR45703">
    <property type="entry name" value="DYNEIN HEAVY CHAIN"/>
    <property type="match status" value="1"/>
</dbReference>
<dbReference type="FunFam" id="1.10.8.1220:FF:000001">
    <property type="entry name" value="Dynein axonemal heavy chain 5"/>
    <property type="match status" value="1"/>
</dbReference>
<evidence type="ECO:0000256" key="2">
    <source>
        <dbReference type="ARBA" id="ARBA00008887"/>
    </source>
</evidence>
<dbReference type="FunFam" id="3.40.50.300:FF:000667">
    <property type="entry name" value="Dynein axonemal heavy chain 11"/>
    <property type="match status" value="1"/>
</dbReference>
<keyword evidence="11" id="KW-0505">Motor protein</keyword>
<dbReference type="Pfam" id="PF08385">
    <property type="entry name" value="DHC_N1"/>
    <property type="match status" value="1"/>
</dbReference>
<dbReference type="Pfam" id="PF12775">
    <property type="entry name" value="AAA_7"/>
    <property type="match status" value="1"/>
</dbReference>
<dbReference type="InterPro" id="IPR041589">
    <property type="entry name" value="DNAH3_AAA_lid_1"/>
</dbReference>
<keyword evidence="28" id="KW-1185">Reference proteome</keyword>
<dbReference type="InterPro" id="IPR027417">
    <property type="entry name" value="P-loop_NTPase"/>
</dbReference>
<dbReference type="Pfam" id="PF18199">
    <property type="entry name" value="Dynein_C"/>
    <property type="match status" value="1"/>
</dbReference>
<evidence type="ECO:0008006" key="29">
    <source>
        <dbReference type="Google" id="ProtNLM"/>
    </source>
</evidence>
<dbReference type="FunFam" id="3.40.50.300:FF:001810">
    <property type="entry name" value="Cytoplasmic dynein 2 heavy chain 1"/>
    <property type="match status" value="1"/>
</dbReference>
<feature type="coiled-coil region" evidence="14">
    <location>
        <begin position="3349"/>
        <end position="3404"/>
    </location>
</feature>
<keyword evidence="5" id="KW-0677">Repeat</keyword>
<feature type="domain" description="Dynein heavy chain C-terminal" evidence="26">
    <location>
        <begin position="4257"/>
        <end position="4551"/>
    </location>
</feature>
<dbReference type="Pfam" id="PF12774">
    <property type="entry name" value="AAA_6"/>
    <property type="match status" value="1"/>
</dbReference>
<feature type="domain" description="Dynein heavy chain hydrolytic ATP-binding dynein motor region" evidence="19">
    <location>
        <begin position="1899"/>
        <end position="2225"/>
    </location>
</feature>
<dbReference type="GO" id="GO:0007018">
    <property type="term" value="P:microtubule-based movement"/>
    <property type="evidence" value="ECO:0007669"/>
    <property type="project" value="InterPro"/>
</dbReference>
<dbReference type="Gene3D" id="1.20.140.100">
    <property type="entry name" value="Dynein heavy chain, N-terminal domain 2"/>
    <property type="match status" value="1"/>
</dbReference>
<evidence type="ECO:0000256" key="4">
    <source>
        <dbReference type="ARBA" id="ARBA00022701"/>
    </source>
</evidence>
<evidence type="ECO:0000256" key="10">
    <source>
        <dbReference type="ARBA" id="ARBA00023069"/>
    </source>
</evidence>
<dbReference type="FunFam" id="1.20.1270.280:FF:000003">
    <property type="entry name" value="Dynein axonemal heavy chain 17"/>
    <property type="match status" value="1"/>
</dbReference>
<dbReference type="Pfam" id="PF08393">
    <property type="entry name" value="DHC_N2"/>
    <property type="match status" value="1"/>
</dbReference>
<dbReference type="InterPro" id="IPR013594">
    <property type="entry name" value="Dynein_heavy_tail"/>
</dbReference>
<evidence type="ECO:0000259" key="21">
    <source>
        <dbReference type="Pfam" id="PF12780"/>
    </source>
</evidence>
<dbReference type="InterPro" id="IPR041228">
    <property type="entry name" value="Dynein_C"/>
</dbReference>
<keyword evidence="4" id="KW-0493">Microtubule</keyword>
<dbReference type="Pfam" id="PF12777">
    <property type="entry name" value="MT"/>
    <property type="match status" value="1"/>
</dbReference>
<comment type="subcellular location">
    <subcellularLocation>
        <location evidence="1">Cytoplasm</location>
        <location evidence="1">Cytoskeleton</location>
        <location evidence="1">Cilium axoneme</location>
    </subcellularLocation>
</comment>
<gene>
    <name evidence="27" type="ORF">HCN44_006683</name>
</gene>
<dbReference type="PANTHER" id="PTHR45703:SF8">
    <property type="entry name" value="DYNEINS HEAVY CHAIN"/>
    <property type="match status" value="1"/>
</dbReference>
<dbReference type="Gene3D" id="1.10.8.1220">
    <property type="match status" value="1"/>
</dbReference>
<dbReference type="Gene3D" id="1.10.287.2620">
    <property type="match status" value="1"/>
</dbReference>
<evidence type="ECO:0000256" key="11">
    <source>
        <dbReference type="ARBA" id="ARBA00023175"/>
    </source>
</evidence>
<keyword evidence="9 14" id="KW-0175">Coiled coil</keyword>
<feature type="domain" description="Dynein heavy chain coiled coil stalk" evidence="20">
    <location>
        <begin position="3134"/>
        <end position="3477"/>
    </location>
</feature>
<dbReference type="FunFam" id="3.20.180.20:FF:000001">
    <property type="entry name" value="Dynein axonemal heavy chain 5"/>
    <property type="match status" value="1"/>
</dbReference>
<evidence type="ECO:0000313" key="27">
    <source>
        <dbReference type="EMBL" id="KAF7995576.1"/>
    </source>
</evidence>
<dbReference type="Gene3D" id="1.20.920.30">
    <property type="match status" value="1"/>
</dbReference>
<feature type="compositionally biased region" description="Basic and acidic residues" evidence="15">
    <location>
        <begin position="60"/>
        <end position="84"/>
    </location>
</feature>
<dbReference type="FunFam" id="1.10.8.710:FF:000002">
    <property type="entry name" value="dynein heavy chain 17, axonemal"/>
    <property type="match status" value="1"/>
</dbReference>
<keyword evidence="10" id="KW-0969">Cilium</keyword>
<feature type="coiled-coil region" evidence="14">
    <location>
        <begin position="3126"/>
        <end position="3170"/>
    </location>
</feature>
<dbReference type="SUPFAM" id="SSF52540">
    <property type="entry name" value="P-loop containing nucleoside triphosphate hydrolases"/>
    <property type="match status" value="4"/>
</dbReference>
<dbReference type="GO" id="GO:0097729">
    <property type="term" value="C:9+2 motile cilium"/>
    <property type="evidence" value="ECO:0007669"/>
    <property type="project" value="UniProtKB-ARBA"/>
</dbReference>
<dbReference type="Pfam" id="PF17852">
    <property type="entry name" value="Dynein_AAA_lid"/>
    <property type="match status" value="1"/>
</dbReference>
<dbReference type="InterPro" id="IPR042222">
    <property type="entry name" value="Dynein_2_N"/>
</dbReference>
<dbReference type="OrthoDB" id="447173at2759"/>
<dbReference type="Gene3D" id="1.20.920.20">
    <property type="match status" value="1"/>
</dbReference>
<dbReference type="Gene3D" id="3.10.490.20">
    <property type="match status" value="1"/>
</dbReference>
<evidence type="ECO:0000256" key="9">
    <source>
        <dbReference type="ARBA" id="ARBA00023054"/>
    </source>
</evidence>
<feature type="domain" description="Dynein heavy chain ATP-binding dynein motor region" evidence="22">
    <location>
        <begin position="3504"/>
        <end position="3721"/>
    </location>
</feature>
<organism evidence="27 28">
    <name type="scientific">Aphidius gifuensis</name>
    <name type="common">Parasitoid wasp</name>
    <dbReference type="NCBI Taxonomy" id="684658"/>
    <lineage>
        <taxon>Eukaryota</taxon>
        <taxon>Metazoa</taxon>
        <taxon>Ecdysozoa</taxon>
        <taxon>Arthropoda</taxon>
        <taxon>Hexapoda</taxon>
        <taxon>Insecta</taxon>
        <taxon>Pterygota</taxon>
        <taxon>Neoptera</taxon>
        <taxon>Endopterygota</taxon>
        <taxon>Hymenoptera</taxon>
        <taxon>Apocrita</taxon>
        <taxon>Ichneumonoidea</taxon>
        <taxon>Braconidae</taxon>
        <taxon>Aphidiinae</taxon>
        <taxon>Aphidius</taxon>
    </lineage>
</organism>
<dbReference type="InterPro" id="IPR043160">
    <property type="entry name" value="Dynein_C_barrel"/>
</dbReference>
<sequence>MYKENIMEDESSNSSSSSSSDDSSSNDESCTSLDEVDDGDLEEVGTMLSCGLREINNEPPPREEENQIEFKRLLESMMESREGSDGENDNEENKEDDDEDDEKKIKESENDAEGTSMAGPEAPTDCRLEYLGICIQKSLKLKPEKWGRLLLTEEYRNAVLDFLDNPYPAALFVVLTPNAQLVASCSFPIPCQRTKGTYAVKIKMTPVPKDLVICSSMLIVGDLSNRVVDELATLVDNIFSPLLSKAENHKSLPEIAMQDICRHVHSIQGTLYQVKGQVNGKTVLPMPAGMEKVAEVERLVREEGPQAVDLYLKSAIEGVVIKWAYLVNDVVTQESSVAFDNGQNPVPTIELEYWSKRLTNLRYIFDQLRVDRVRKMAIILEKTDSAYYPCFRTLFGNVVSSLAEAKEISLYLTPLRKCFKAIEEIDFSEAKPIMATVIHTVGLAWAKSRYYQSSSKLIIMFRQISNLLIQEARRFLDPSSIFQSDVDEALQRVQISRGVLEEFKNQFEYVKHQPGLKPNVPPWTFNPSAVFYRLDAFLKRLADIEWLFHTVIEFSKLEKIEIGGILGRSLSARIVGVFKEFQQLFASFSARASDVLEPDDESFAVDCAKFGESITDLDSKLAAILCQAFDDCSNLESAFKLINIGGTVLDRSVIRKQFTDRYSRIYELLNNELTMVEVLFNRGIRGAMNSFPPLTAELQFTSMLRQRIDLPVQSFKNLHNSIVESQEGQDIILRYEKFLNTLSDKESHLFKEWVDRVPTIIENGLKRTLLTRDRGSILLMVNFDIELLAVLKETFRKYRTLLNITVMAYNDIRRTSQQVEYNLIELEVARIDSLVTRGEKELCWKSNGLPDYSNELSGLVQSLWKRLKAIQTNVEKIKDILEPWTKTPLIERKDHRKDTLLSLDDRDENISKRYSDMKIAAERIHELLKENELLFEISSDNNDSWKAYVAYVDDIVTESLRKTLGCCLSYLSENIDPSSHNEPLLEAKLELREPDLYYEPSLDPDDPDGLEQLIIGLLNDIMNMVTIFPRLKTDAIGYGPELEQDDDIKAMKNEILSSVSKAVDEATEFCGIFEGYAYLWLEDRDIVMQQFLEYSRQLSLDEMEMITLLDPKAPRKIPPKMEQFREQIDLYEGLYLEIEEMSPSKIFCSWFRVNLRPFKQSLLNTVCKWSSMFKKHLVERVTSSLSDLGNFIRLADEGLLQQISPGDYVGLVSVMGYLMQVKERQPTTDEMFQPLQETIELLKFYDQDISEEVNVLLQELPEQWANTKKLALMVKQQVAPLQASEVSRIRARISAFDTTIGHYREAFRRYGFFKYDCRNSYDQLDETDREICMLERQMSDIQESASLFEVTVPEFKQLKQCRRELKMLKQLWDYVNIVHSSIEGWKTTPWRKIDVENMDIECKKFAKEIRALDKEMRPWDTYVSLEATVKNMLTSLRAVGELQNPAIRERHWRQLMNSTKVRFVMDDTTTLADLLELSLHECEEEVKNIVDKAVKEMSMEKYLRELNSTWSAMEFEREIHQRTGATLLRASEELIETLEENQVQLQNLITSKFIAHFLGEVSGWQKKLFIADQVTTVWFEVQRTWMHLESIFMSSEDIRKQLPVDAERFNRIDDEFKKKTMEMSKTPNVVEATNKDGLASSLDVLQKELVLCEKALAEYLETKRLAFPRFYFVSSSDLLDILSNGNQPQVVAKHLTKLFDSMARLKFVSSNDNSTTQVVEGMYAKDGEYVAFANCEMYCDGPVEVWLNRLQRAMRVSIRHYFGEAVVGYEEKPREQWLFDYPAQVSLCGTQIWWTTEVNLAFSRLEEGYDNALKDYLKKQISQLSTLITLLLGELSKQDRQKVMTICTIDVHSRDVVAKLVQAKVETAQAFQWQSQLRHRWDEKEKDCFANICDAQFKYSHEYLGNTPRLVITPLTDRCYITLTQSLHLVMGGGPAGPAGTGKTETTKDLGRALGIMVYVFNCSEQMDYKSCGNIYKGLAQTGAWGCFDEFNRISVEVLSVVAVQVKSVQDAIRDKKKTFNFMGEIIALETSVGIFITMNPGYAGRTELPENLKALFRPCAMVVPDFELICEIMLVAEGFQEARILARKFITLYTLCKELLSKQDHYDWGLRAIKSVLVVAGSLKRGDPERPEEEVLMRALRDFNIPKVVSDDLPVFMGLIADLFPALDVPRKRDVEFEKTVKQAAADLLLQPEDGFILKVVQLEELLEVRHSVFIIGTAGSGKTQVWRTLFRTYQNIKKKPIYNDLNPKAVTNDELFGIINPATREWKDGLFSVIMREQANLGGDNAKWIILDGDIDPMWIESLNTVMDDNKILTLASNERIALTPAMRLLFEISNLRTATPATVSRAGILYINPQDLGWNPYVTSWIETRTIPAEKSNLVILFDKYIPICLETLRTRFKKITPIADMAHVEMLCHLLNCLLKPELTANDFTKDHYELYFVFAAVWAFGSAMFQDQTIDNRVEYTKWWVNEFKQIKFPPQGTVFDYYIDNETKEFVHWSEKVPKFELDPDMPLQAALVYTSESIRIKYFLDILMAEKHPVMLVGTAGCGKTVLVSEKLLQLSDNYTVANVPFNFYTSSEMLQKILEKPLEKKAGRNYGPPGNKTLIYFVDDLNMPEVDNYGTVQPHTLIRQHLDYGHWYDRTKLSLKDIHNCQYVSCMNPTAGSFTINPRLQRHFAVFAVNFPNHDSLTTIYSSILSQHLANLEHRFPLIVTEMCKNIVQASLQIHHRCAQVFLPTATKFHYIFNLRDLSNCFQGMLFSGNECLQTPIDIIRLWMHETYRVYGDKLTDEKDIDSFSKMQIDILKKNTEDVDESAVLEKPNIYCHFAGGVGEPKYMPVKDWTTLHRLLSEALMSYNDLVSAMNLVLFEDAMMHVCRINRILESPRGSALLVGVGGSGKQSLSRLAAFISSLEVSQIQLKKGYGIFDLKIELAALYMKSGLKNIGIMFLMTDAQVPNEQFLVLINDMLASGEVPDLFPEDEVENIIAGVRNEVKGAGILDTRENCWKFFIDRVRRQLRVVLCFSPVGSTLRVRSRKFPAIINCTAINWFHEWPQEALMSVSKRFLEVVNELPENYRESASKFMAHAHTSVNTASRLYLAGERRYNYTTPKSFLEQISLYGKLLKSKARELRGRIERLENGLAKLKSTAAQVDELKEKLAIQEIELQQKNEAADALITIVGIETDKVQKEKALADEEESKVAVIAEEVLKKQRDCEADLLKAEPALLAAQEALNTLNKANLTELKSFGSPPGAVTNVTAAVMVLLAPGGKVPKDRSWKAAKITMAKVDAFLDGLINYDKEDIHPEVIKAIQPYLKDSEFEPEFIRSKSAAAAGLCAWVINIIKFYEVFCDVEPKRKALAQANAELAAAQEKLSGIKRKVASLEEQLAKLTADFEQAIAEKLKCQQEADATNAIIALANRLVGGLASENIRWADSVANLVQQGLTLPGDVLLVTAFISYVGCFTKSFRLDLLNKQWLPYLRTIEPEVPITEGLDVLTLLTNDTQIAKWNNEGLPNDRMSTENATILTNSDRWPLMIDPQLQGIKWIKQKYGDELKVIRLGQRGYLDVIEQSLAAGATVLVENIGESVDPVLDPLLGRNLIKKGRAIKIGDKEVEYNPTFRLLLQTKLANPHYKPEMQAQTTLINFTVTRDGLEDQLLAEVVKAERPDLEELKADLTRQQNDFKITLNGLEDSLLSRLSSADSNVLGDTALVENLETTKRTAAEIEVKVTEARGTSKEIDAARELYRPAAARASLLYFILNELNTINPIYQFSLKAFSVVFQKAILKADPAPDVTSRVINLIECITYSVFMYTTRGLFECDKLIFTSQMAFQILLTRKEILPAELDFLLRFPIIPHVTSPVDFLTNSSWGGIRSLATKDDFRNLDRDIETSSKRWKKFVECECPEREKFPQEWKNKTSLQRLCMLRALRPDRMTYAISAFIEDKLGVKYVEGKSVEFSKSFEETSPSTPIFFILSPGVNPLKDVEDLGHRLGFSSDAQNFHNVSLGQGQESVAENAMDIASKSGHWVVLQNIHLVKKWLPSLEKKLEISAEGSHINYRVFMSAEPASTPAGHIIPQGVLESSIKITNEPPTGMQANLHKALDNFTQETLEMCTKEAEFKSILFSLCYFHAVVAERRKFGPQGWNKIYPFNVGDLNISVSVLYNYLEASPRVPWEDLRYLFGEIMYGGHITDDWDRRLCVSYLEELMQPDLVDGELQLAPGFPAPPNTDLTGYHAYIDESIPAESPYLYGLHPNAEIGFLTTTSENLFRTVFEMQPRDAGDSGGQTVTREDKVKQILDEIVEKLPEEFNMIDIMAKVEERTPYVIVAFQECERMNGLTGEIKRSLRELDLGLKGELTITSDMEDLENALFLDQVPAIWSQRAYPSLLGLTAWFVDLLLRLRELETWSTDFALPSSVWLAGFFNPQSLLTAIMQSTARRQELPLDKMCLQCDVTKKNKEEFTSAPRDGAYVHGIFMEGARWDSQTGLLMDSRPKELFPMLPVINVRAITQDKQDLRNMYECPLYKTRTRGPTYVWTFNLKSKDKPAKWTLAGVALLLQT</sequence>
<dbReference type="Gene3D" id="1.20.58.1120">
    <property type="match status" value="1"/>
</dbReference>
<keyword evidence="13" id="KW-0966">Cell projection</keyword>
<protein>
    <recommendedName>
        <fullName evidence="29">Dynein beta chain, ciliary</fullName>
    </recommendedName>
</protein>
<dbReference type="GO" id="GO:0008569">
    <property type="term" value="F:minus-end-directed microtubule motor activity"/>
    <property type="evidence" value="ECO:0007669"/>
    <property type="project" value="InterPro"/>
</dbReference>
<dbReference type="FunFam" id="1.20.58.1120:FF:000002">
    <property type="entry name" value="Dynein heavy chain 9, axonemal"/>
    <property type="match status" value="1"/>
</dbReference>
<evidence type="ECO:0000259" key="20">
    <source>
        <dbReference type="Pfam" id="PF12777"/>
    </source>
</evidence>
<dbReference type="Gene3D" id="1.10.472.130">
    <property type="match status" value="1"/>
</dbReference>
<dbReference type="InterPro" id="IPR035706">
    <property type="entry name" value="AAA_9"/>
</dbReference>
<dbReference type="GO" id="GO:0051959">
    <property type="term" value="F:dynein light intermediate chain binding"/>
    <property type="evidence" value="ECO:0007669"/>
    <property type="project" value="InterPro"/>
</dbReference>
<proteinExistence type="inferred from homology"/>
<keyword evidence="7" id="KW-0067">ATP-binding</keyword>
<evidence type="ECO:0000259" key="17">
    <source>
        <dbReference type="Pfam" id="PF08385"/>
    </source>
</evidence>
<dbReference type="GO" id="GO:0005874">
    <property type="term" value="C:microtubule"/>
    <property type="evidence" value="ECO:0007669"/>
    <property type="project" value="UniProtKB-KW"/>
</dbReference>
<name>A0A834XZ85_APHGI</name>
<evidence type="ECO:0000259" key="23">
    <source>
        <dbReference type="Pfam" id="PF17852"/>
    </source>
</evidence>
<dbReference type="InterPro" id="IPR024743">
    <property type="entry name" value="Dynein_HC_stalk"/>
</dbReference>
<accession>A0A834XZ85</accession>
<dbReference type="Gene3D" id="1.10.8.720">
    <property type="entry name" value="Region D6 of dynein motor"/>
    <property type="match status" value="1"/>
</dbReference>
<feature type="compositionally biased region" description="Low complexity" evidence="15">
    <location>
        <begin position="12"/>
        <end position="29"/>
    </location>
</feature>
<evidence type="ECO:0000256" key="5">
    <source>
        <dbReference type="ARBA" id="ARBA00022737"/>
    </source>
</evidence>
<dbReference type="FunFam" id="1.20.920.20:FF:000003">
    <property type="entry name" value="Dynein axonemal heavy chain 17"/>
    <property type="match status" value="1"/>
</dbReference>
<dbReference type="Pfam" id="PF12780">
    <property type="entry name" value="AAA_8"/>
    <property type="match status" value="1"/>
</dbReference>
<evidence type="ECO:0000313" key="28">
    <source>
        <dbReference type="Proteomes" id="UP000639338"/>
    </source>
</evidence>
<dbReference type="Gene3D" id="6.10.140.1060">
    <property type="match status" value="1"/>
</dbReference>
<keyword evidence="3" id="KW-0963">Cytoplasm</keyword>
<evidence type="ECO:0000259" key="16">
    <source>
        <dbReference type="Pfam" id="PF03028"/>
    </source>
</evidence>
<evidence type="ECO:0000259" key="25">
    <source>
        <dbReference type="Pfam" id="PF18198"/>
    </source>
</evidence>
<dbReference type="InterPro" id="IPR043157">
    <property type="entry name" value="Dynein_AAA1S"/>
</dbReference>
<dbReference type="FunFam" id="1.10.287.2620:FF:000004">
    <property type="entry name" value="Dynein axonemal heavy chain 17"/>
    <property type="match status" value="1"/>
</dbReference>
<dbReference type="InterPro" id="IPR042228">
    <property type="entry name" value="Dynein_linker_3"/>
</dbReference>
<evidence type="ECO:0000256" key="3">
    <source>
        <dbReference type="ARBA" id="ARBA00022490"/>
    </source>
</evidence>
<feature type="domain" description="Dynein heavy chain linker" evidence="18">
    <location>
        <begin position="1358"/>
        <end position="1764"/>
    </location>
</feature>
<dbReference type="GO" id="GO:0005930">
    <property type="term" value="C:axoneme"/>
    <property type="evidence" value="ECO:0007669"/>
    <property type="project" value="UniProtKB-SubCell"/>
</dbReference>
<dbReference type="Pfam" id="PF18198">
    <property type="entry name" value="AAA_lid_11"/>
    <property type="match status" value="1"/>
</dbReference>
<dbReference type="InterPro" id="IPR013602">
    <property type="entry name" value="Dynein_heavy_linker"/>
</dbReference>
<dbReference type="InterPro" id="IPR004273">
    <property type="entry name" value="Dynein_heavy_D6_P-loop"/>
</dbReference>
<dbReference type="InterPro" id="IPR035699">
    <property type="entry name" value="AAA_6"/>
</dbReference>
<evidence type="ECO:0000259" key="26">
    <source>
        <dbReference type="Pfam" id="PF18199"/>
    </source>
</evidence>
<dbReference type="FunFam" id="3.40.50.300:FF:000411">
    <property type="entry name" value="dynein heavy chain 17, axonemal"/>
    <property type="match status" value="1"/>
</dbReference>
<evidence type="ECO:0000259" key="19">
    <source>
        <dbReference type="Pfam" id="PF12774"/>
    </source>
</evidence>
<evidence type="ECO:0000256" key="6">
    <source>
        <dbReference type="ARBA" id="ARBA00022741"/>
    </source>
</evidence>
<evidence type="ECO:0000256" key="8">
    <source>
        <dbReference type="ARBA" id="ARBA00023017"/>
    </source>
</evidence>
<dbReference type="InterPro" id="IPR041466">
    <property type="entry name" value="Dynein_AAA5_ext"/>
</dbReference>
<evidence type="ECO:0000259" key="22">
    <source>
        <dbReference type="Pfam" id="PF12781"/>
    </source>
</evidence>
<dbReference type="Pfam" id="PF03028">
    <property type="entry name" value="Dynein_heavy"/>
    <property type="match status" value="1"/>
</dbReference>
<dbReference type="Gene3D" id="3.20.180.20">
    <property type="entry name" value="Dynein heavy chain, N-terminal domain 2"/>
    <property type="match status" value="1"/>
</dbReference>
<dbReference type="GO" id="GO:0045505">
    <property type="term" value="F:dynein intermediate chain binding"/>
    <property type="evidence" value="ECO:0007669"/>
    <property type="project" value="InterPro"/>
</dbReference>
<evidence type="ECO:0000256" key="15">
    <source>
        <dbReference type="SAM" id="MobiDB-lite"/>
    </source>
</evidence>
<feature type="domain" description="Dynein heavy chain tail" evidence="17">
    <location>
        <begin position="314"/>
        <end position="794"/>
    </location>
</feature>
<comment type="similarity">
    <text evidence="2">Belongs to the dynein heavy chain family.</text>
</comment>
<comment type="caution">
    <text evidence="27">The sequence shown here is derived from an EMBL/GenBank/DDBJ whole genome shotgun (WGS) entry which is preliminary data.</text>
</comment>
<dbReference type="FunFam" id="1.20.140.100:FF:000001">
    <property type="entry name" value="dynein heavy chain 17, axonemal"/>
    <property type="match status" value="1"/>
</dbReference>
<dbReference type="GO" id="GO:0005524">
    <property type="term" value="F:ATP binding"/>
    <property type="evidence" value="ECO:0007669"/>
    <property type="project" value="UniProtKB-KW"/>
</dbReference>
<dbReference type="InterPro" id="IPR026983">
    <property type="entry name" value="DHC"/>
</dbReference>
<dbReference type="FunFam" id="3.10.490.20:FF:000002">
    <property type="entry name" value="Dynein axonemal heavy chain 17"/>
    <property type="match status" value="1"/>
</dbReference>
<dbReference type="InterPro" id="IPR042219">
    <property type="entry name" value="AAA_lid_11_sf"/>
</dbReference>
<dbReference type="FunFam" id="1.10.8.720:FF:000002">
    <property type="entry name" value="Dynein heavy chain 9, axonemal"/>
    <property type="match status" value="1"/>
</dbReference>
<dbReference type="FunFam" id="3.40.50.300:FF:000049">
    <property type="entry name" value="Dynein, axonemal, heavy chain 5"/>
    <property type="match status" value="1"/>
</dbReference>
<keyword evidence="8" id="KW-0243">Dynein</keyword>
<dbReference type="Pfam" id="PF12781">
    <property type="entry name" value="AAA_9"/>
    <property type="match status" value="1"/>
</dbReference>
<feature type="domain" description="Dynein heavy chain 3 AAA+ lid" evidence="24">
    <location>
        <begin position="2720"/>
        <end position="2814"/>
    </location>
</feature>
<dbReference type="InterPro" id="IPR024317">
    <property type="entry name" value="Dynein_heavy_chain_D4_dom"/>
</dbReference>
<dbReference type="FunFam" id="1.20.920.30:FF:000003">
    <property type="entry name" value="Dynein axonemal heavy chain 17"/>
    <property type="match status" value="1"/>
</dbReference>
<evidence type="ECO:0000256" key="13">
    <source>
        <dbReference type="ARBA" id="ARBA00023273"/>
    </source>
</evidence>
<dbReference type="Gene3D" id="1.20.1270.280">
    <property type="match status" value="1"/>
</dbReference>
<feature type="region of interest" description="Disordered" evidence="15">
    <location>
        <begin position="1"/>
        <end position="121"/>
    </location>
</feature>
<reference evidence="27 28" key="1">
    <citation type="submission" date="2020-08" db="EMBL/GenBank/DDBJ databases">
        <title>Aphidius gifuensis genome sequencing and assembly.</title>
        <authorList>
            <person name="Du Z."/>
        </authorList>
    </citation>
    <scope>NUCLEOTIDE SEQUENCE [LARGE SCALE GENOMIC DNA]</scope>
    <source>
        <strain evidence="27">YNYX2018</strain>
        <tissue evidence="27">Adults</tissue>
    </source>
</reference>
<feature type="domain" description="Dynein heavy chain AAA 5 extension" evidence="23">
    <location>
        <begin position="2384"/>
        <end position="2501"/>
    </location>
</feature>
<dbReference type="EMBL" id="JACMRX010000002">
    <property type="protein sequence ID" value="KAF7995576.1"/>
    <property type="molecule type" value="Genomic_DNA"/>
</dbReference>
<evidence type="ECO:0000256" key="14">
    <source>
        <dbReference type="SAM" id="Coils"/>
    </source>
</evidence>
<evidence type="ECO:0000256" key="12">
    <source>
        <dbReference type="ARBA" id="ARBA00023212"/>
    </source>
</evidence>
<evidence type="ECO:0000256" key="1">
    <source>
        <dbReference type="ARBA" id="ARBA00004430"/>
    </source>
</evidence>
<feature type="domain" description="Dynein heavy chain AAA module D4" evidence="21">
    <location>
        <begin position="2862"/>
        <end position="3121"/>
    </location>
</feature>
<keyword evidence="12" id="KW-0206">Cytoskeleton</keyword>
<dbReference type="Proteomes" id="UP000639338">
    <property type="component" value="Unassembled WGS sequence"/>
</dbReference>
<dbReference type="InterPro" id="IPR041658">
    <property type="entry name" value="AAA_lid_11"/>
</dbReference>
<feature type="domain" description="Dynein heavy chain region D6 P-loop" evidence="16">
    <location>
        <begin position="3962"/>
        <end position="4082"/>
    </location>
</feature>
<dbReference type="Gene3D" id="3.40.50.300">
    <property type="entry name" value="P-loop containing nucleotide triphosphate hydrolases"/>
    <property type="match status" value="5"/>
</dbReference>
<evidence type="ECO:0000259" key="24">
    <source>
        <dbReference type="Pfam" id="PF17857"/>
    </source>
</evidence>
<dbReference type="FunFam" id="3.40.50.300:FF:000219">
    <property type="entry name" value="Dynein axonemal heavy chain 17"/>
    <property type="match status" value="1"/>
</dbReference>
<dbReference type="Pfam" id="PF17857">
    <property type="entry name" value="AAA_lid_1"/>
    <property type="match status" value="1"/>
</dbReference>
<evidence type="ECO:0000256" key="7">
    <source>
        <dbReference type="ARBA" id="ARBA00022840"/>
    </source>
</evidence>
<keyword evidence="6" id="KW-0547">Nucleotide-binding</keyword>
<feature type="compositionally biased region" description="Acidic residues" evidence="15">
    <location>
        <begin position="85"/>
        <end position="101"/>
    </location>
</feature>